<dbReference type="Proteomes" id="UP000886841">
    <property type="component" value="Unassembled WGS sequence"/>
</dbReference>
<name>A0A9D1JEK9_9FIRM</name>
<evidence type="ECO:0000313" key="3">
    <source>
        <dbReference type="Proteomes" id="UP000886841"/>
    </source>
</evidence>
<dbReference type="EMBL" id="DVHU01000003">
    <property type="protein sequence ID" value="HIR91810.1"/>
    <property type="molecule type" value="Genomic_DNA"/>
</dbReference>
<gene>
    <name evidence="2" type="ORF">IAB98_00120</name>
</gene>
<reference evidence="2" key="2">
    <citation type="journal article" date="2021" name="PeerJ">
        <title>Extensive microbial diversity within the chicken gut microbiome revealed by metagenomics and culture.</title>
        <authorList>
            <person name="Gilroy R."/>
            <person name="Ravi A."/>
            <person name="Getino M."/>
            <person name="Pursley I."/>
            <person name="Horton D.L."/>
            <person name="Alikhan N.F."/>
            <person name="Baker D."/>
            <person name="Gharbi K."/>
            <person name="Hall N."/>
            <person name="Watson M."/>
            <person name="Adriaenssens E.M."/>
            <person name="Foster-Nyarko E."/>
            <person name="Jarju S."/>
            <person name="Secka A."/>
            <person name="Antonio M."/>
            <person name="Oren A."/>
            <person name="Chaudhuri R.R."/>
            <person name="La Ragione R."/>
            <person name="Hildebrand F."/>
            <person name="Pallen M.J."/>
        </authorList>
    </citation>
    <scope>NUCLEOTIDE SEQUENCE</scope>
    <source>
        <strain evidence="2">ChiSxjej1B13-7041</strain>
    </source>
</reference>
<protein>
    <submittedName>
        <fullName evidence="2">tRNA (Uracil-5-)-methyltransferase</fullName>
    </submittedName>
</protein>
<accession>A0A9D1JEK9</accession>
<evidence type="ECO:0000313" key="2">
    <source>
        <dbReference type="EMBL" id="HIR91810.1"/>
    </source>
</evidence>
<comment type="caution">
    <text evidence="2">The sequence shown here is derived from an EMBL/GenBank/DDBJ whole genome shotgun (WGS) entry which is preliminary data.</text>
</comment>
<dbReference type="AlphaFoldDB" id="A0A9D1JEK9"/>
<evidence type="ECO:0000256" key="1">
    <source>
        <dbReference type="SAM" id="Phobius"/>
    </source>
</evidence>
<keyword evidence="1" id="KW-0472">Membrane</keyword>
<keyword evidence="1" id="KW-1133">Transmembrane helix</keyword>
<sequence>MNKTAKIILAAVLAVVLVGGGVFVGINWNSWFGDQPAAETAEVDDSAEDYTGNRDTYTGKKNTDTIDIPGFDVMNIKADTAQQSVNLYNPEQNTCYFKMTILLHDGTTLWESKLIEPGKAIYDVTLNQSLPEGEYEDCTLKYECFAMDEEQTPLNGSEIKFTLNVFE</sequence>
<keyword evidence="1" id="KW-0812">Transmembrane</keyword>
<proteinExistence type="predicted"/>
<organism evidence="2 3">
    <name type="scientific">Candidatus Egerieimonas intestinavium</name>
    <dbReference type="NCBI Taxonomy" id="2840777"/>
    <lineage>
        <taxon>Bacteria</taxon>
        <taxon>Bacillati</taxon>
        <taxon>Bacillota</taxon>
        <taxon>Clostridia</taxon>
        <taxon>Lachnospirales</taxon>
        <taxon>Lachnospiraceae</taxon>
        <taxon>Lachnospiraceae incertae sedis</taxon>
        <taxon>Candidatus Egerieimonas</taxon>
    </lineage>
</organism>
<feature type="transmembrane region" description="Helical" evidence="1">
    <location>
        <begin position="7"/>
        <end position="28"/>
    </location>
</feature>
<reference evidence="2" key="1">
    <citation type="submission" date="2020-10" db="EMBL/GenBank/DDBJ databases">
        <authorList>
            <person name="Gilroy R."/>
        </authorList>
    </citation>
    <scope>NUCLEOTIDE SEQUENCE</scope>
    <source>
        <strain evidence="2">ChiSxjej1B13-7041</strain>
    </source>
</reference>